<dbReference type="GO" id="GO:0003676">
    <property type="term" value="F:nucleic acid binding"/>
    <property type="evidence" value="ECO:0007669"/>
    <property type="project" value="InterPro"/>
</dbReference>
<dbReference type="EMBL" id="MN739802">
    <property type="protein sequence ID" value="QHT26833.1"/>
    <property type="molecule type" value="Genomic_DNA"/>
</dbReference>
<dbReference type="InterPro" id="IPR012337">
    <property type="entry name" value="RNaseH-like_sf"/>
</dbReference>
<dbReference type="Gene3D" id="3.30.420.10">
    <property type="entry name" value="Ribonuclease H-like superfamily/Ribonuclease H"/>
    <property type="match status" value="1"/>
</dbReference>
<accession>A0A6C0EEK1</accession>
<dbReference type="AlphaFoldDB" id="A0A6C0EEK1"/>
<dbReference type="InterPro" id="IPR036397">
    <property type="entry name" value="RNaseH_sf"/>
</dbReference>
<reference evidence="1" key="1">
    <citation type="journal article" date="2020" name="Nature">
        <title>Giant virus diversity and host interactions through global metagenomics.</title>
        <authorList>
            <person name="Schulz F."/>
            <person name="Roux S."/>
            <person name="Paez-Espino D."/>
            <person name="Jungbluth S."/>
            <person name="Walsh D.A."/>
            <person name="Denef V.J."/>
            <person name="McMahon K.D."/>
            <person name="Konstantinidis K.T."/>
            <person name="Eloe-Fadrosh E.A."/>
            <person name="Kyrpides N.C."/>
            <person name="Woyke T."/>
        </authorList>
    </citation>
    <scope>NUCLEOTIDE SEQUENCE</scope>
    <source>
        <strain evidence="1">GVMAG-M-3300023179-2</strain>
    </source>
</reference>
<sequence length="422" mass="51323">MATVKKIHFKNNINKFFQFFFVQKLIQYINIISIIDYMKPDKILYGKDEFYPNINNKIYNVYKIDNIKKEKYMNRIFKYFIINQKDNINEKHFIGIDFEFNKISKNDRDVAMMQINLENNLEIGYIFLLYPPDLQLKSKKRLIKLLTVSEFIKILHGSESLDIPYLFNQLLIKKKLINKFCKNFYDTKYICDYINTNMKAQTLELKQQDGVVTKSCSIYDFLLDNKIVTKNQINMLEKNEEMMGPIYLININIYKLSDSLFNYTLYDVLYLPELIKKFIDINDNSILIISELSGLVNKYKRNIENKFNNLELQINNINNYFFIYKNKKFTLLNIWNNFYSTINDINIFKNINYFKNFFKIIIKYIVYYNIYLKFNILKKNKEQFLINDFDKYFKWLKLYPNVYKLLLTYNQLTLKYINKEFF</sequence>
<evidence type="ECO:0008006" key="2">
    <source>
        <dbReference type="Google" id="ProtNLM"/>
    </source>
</evidence>
<organism evidence="1">
    <name type="scientific">viral metagenome</name>
    <dbReference type="NCBI Taxonomy" id="1070528"/>
    <lineage>
        <taxon>unclassified sequences</taxon>
        <taxon>metagenomes</taxon>
        <taxon>organismal metagenomes</taxon>
    </lineage>
</organism>
<proteinExistence type="predicted"/>
<name>A0A6C0EEK1_9ZZZZ</name>
<evidence type="ECO:0000313" key="1">
    <source>
        <dbReference type="EMBL" id="QHT26833.1"/>
    </source>
</evidence>
<protein>
    <recommendedName>
        <fullName evidence="2">3'-5' exonuclease domain-containing protein</fullName>
    </recommendedName>
</protein>
<dbReference type="SUPFAM" id="SSF53098">
    <property type="entry name" value="Ribonuclease H-like"/>
    <property type="match status" value="1"/>
</dbReference>